<accession>A0A6P8I3J4</accession>
<gene>
    <name evidence="3" type="primary">LOC116298726</name>
</gene>
<dbReference type="AlphaFoldDB" id="A0A6P8I3J4"/>
<reference evidence="3" key="1">
    <citation type="submission" date="2025-08" db="UniProtKB">
        <authorList>
            <consortium name="RefSeq"/>
        </authorList>
    </citation>
    <scope>IDENTIFICATION</scope>
</reference>
<evidence type="ECO:0000313" key="3">
    <source>
        <dbReference type="RefSeq" id="XP_031563124.1"/>
    </source>
</evidence>
<feature type="non-terminal residue" evidence="3">
    <location>
        <position position="1"/>
    </location>
</feature>
<proteinExistence type="predicted"/>
<keyword evidence="2" id="KW-1185">Reference proteome</keyword>
<name>A0A6P8I3J4_ACTTE</name>
<dbReference type="Proteomes" id="UP000515163">
    <property type="component" value="Unplaced"/>
</dbReference>
<evidence type="ECO:0000256" key="1">
    <source>
        <dbReference type="SAM" id="MobiDB-lite"/>
    </source>
</evidence>
<dbReference type="InParanoid" id="A0A6P8I3J4"/>
<dbReference type="RefSeq" id="XP_031563124.1">
    <property type="nucleotide sequence ID" value="XM_031707264.1"/>
</dbReference>
<evidence type="ECO:0000313" key="2">
    <source>
        <dbReference type="Proteomes" id="UP000515163"/>
    </source>
</evidence>
<dbReference type="KEGG" id="aten:116298726"/>
<sequence length="169" mass="18241">KSTAATPIPNVGTSFGRRSPVYVALPVEQPPFKVRSQQTLSEGNTSKLRAALGGPAEEQGKLITFALKKQATENKSGSESGIEDETTPFVSKYPKSNSTSPKREVNVSNLVMTAEPIGTTNNGAAPSKISLTFQAVEAKPTTNEVKPTPPPLRSGTFVPHFKYFYKHHR</sequence>
<feature type="compositionally biased region" description="Polar residues" evidence="1">
    <location>
        <begin position="94"/>
        <end position="104"/>
    </location>
</feature>
<feature type="region of interest" description="Disordered" evidence="1">
    <location>
        <begin position="71"/>
        <end position="104"/>
    </location>
</feature>
<protein>
    <submittedName>
        <fullName evidence="3">Uncharacterized protein LOC116298726</fullName>
    </submittedName>
</protein>
<dbReference type="GeneID" id="116298726"/>
<organism evidence="2 3">
    <name type="scientific">Actinia tenebrosa</name>
    <name type="common">Australian red waratah sea anemone</name>
    <dbReference type="NCBI Taxonomy" id="6105"/>
    <lineage>
        <taxon>Eukaryota</taxon>
        <taxon>Metazoa</taxon>
        <taxon>Cnidaria</taxon>
        <taxon>Anthozoa</taxon>
        <taxon>Hexacorallia</taxon>
        <taxon>Actiniaria</taxon>
        <taxon>Actiniidae</taxon>
        <taxon>Actinia</taxon>
    </lineage>
</organism>